<proteinExistence type="predicted"/>
<dbReference type="SUPFAM" id="SSF53756">
    <property type="entry name" value="UDP-Glycosyltransferase/glycogen phosphorylase"/>
    <property type="match status" value="1"/>
</dbReference>
<comment type="caution">
    <text evidence="1">The sequence shown here is derived from an EMBL/GenBank/DDBJ whole genome shotgun (WGS) entry which is preliminary data.</text>
</comment>
<protein>
    <submittedName>
        <fullName evidence="1">Glycosyltransferase family 1 protein</fullName>
    </submittedName>
</protein>
<dbReference type="Gene3D" id="3.40.50.2000">
    <property type="entry name" value="Glycogen Phosphorylase B"/>
    <property type="match status" value="1"/>
</dbReference>
<keyword evidence="1" id="KW-0808">Transferase</keyword>
<dbReference type="PANTHER" id="PTHR12526:SF630">
    <property type="entry name" value="GLYCOSYLTRANSFERASE"/>
    <property type="match status" value="1"/>
</dbReference>
<reference evidence="1 2" key="1">
    <citation type="submission" date="2020-04" db="EMBL/GenBank/DDBJ databases">
        <title>Chitinophaga sp. G-6-1-13 sp. nov., isolated from soil.</title>
        <authorList>
            <person name="Dahal R.H."/>
            <person name="Chaudhary D.K."/>
        </authorList>
    </citation>
    <scope>NUCLEOTIDE SEQUENCE [LARGE SCALE GENOMIC DNA]</scope>
    <source>
        <strain evidence="1 2">G-6-1-13</strain>
    </source>
</reference>
<accession>A0A848GKD0</accession>
<dbReference type="PANTHER" id="PTHR12526">
    <property type="entry name" value="GLYCOSYLTRANSFERASE"/>
    <property type="match status" value="1"/>
</dbReference>
<evidence type="ECO:0000313" key="1">
    <source>
        <dbReference type="EMBL" id="NML39065.1"/>
    </source>
</evidence>
<organism evidence="1 2">
    <name type="scientific">Chitinophaga fulva</name>
    <dbReference type="NCBI Taxonomy" id="2728842"/>
    <lineage>
        <taxon>Bacteria</taxon>
        <taxon>Pseudomonadati</taxon>
        <taxon>Bacteroidota</taxon>
        <taxon>Chitinophagia</taxon>
        <taxon>Chitinophagales</taxon>
        <taxon>Chitinophagaceae</taxon>
        <taxon>Chitinophaga</taxon>
    </lineage>
</organism>
<dbReference type="Gene3D" id="3.40.50.11010">
    <property type="match status" value="1"/>
</dbReference>
<sequence>MESKMIRNRDIIVTGLQPWDIEIGSNCRNIAMELSRHNRVLYVNRALDRISALRQRQDAKTQTRLNSLKGITNDLQQVADNLWTLDPRTMLESINWMPVASIFDRLNLINNKRLAKQINQAVQRLEFNTPLLFIDNDFFRGYYLPELLKGVSQTIYYIRDNLTCLPYFKKHGQRLEPQLMQRVSMVAANSAWLANYAAKHNPSSFDIGQGCDLSWLRVPPAARPMDIAQLEGPVIGYVGALLSARLDIALLEEIATRKPEWNFVLVGPEDDNFKNSRLHQLPNVLFTGNKPFDALPAYINSFDVCINPQSINPMTIGNYPRKIDEYLALGKPVVATATAAMEMFAPYVYLCGDAAGYIHRIATALQEPLDRDREERRKAFALSHTWENSVAEMGRQFENVIQPKKATYAGK</sequence>
<dbReference type="EMBL" id="JABBGC010000002">
    <property type="protein sequence ID" value="NML39065.1"/>
    <property type="molecule type" value="Genomic_DNA"/>
</dbReference>
<dbReference type="AlphaFoldDB" id="A0A848GKD0"/>
<keyword evidence="2" id="KW-1185">Reference proteome</keyword>
<gene>
    <name evidence="1" type="ORF">HHL17_17825</name>
</gene>
<dbReference type="GO" id="GO:0016740">
    <property type="term" value="F:transferase activity"/>
    <property type="evidence" value="ECO:0007669"/>
    <property type="project" value="UniProtKB-KW"/>
</dbReference>
<dbReference type="Pfam" id="PF13692">
    <property type="entry name" value="Glyco_trans_1_4"/>
    <property type="match status" value="1"/>
</dbReference>
<name>A0A848GKD0_9BACT</name>
<evidence type="ECO:0000313" key="2">
    <source>
        <dbReference type="Proteomes" id="UP000583266"/>
    </source>
</evidence>
<dbReference type="Proteomes" id="UP000583266">
    <property type="component" value="Unassembled WGS sequence"/>
</dbReference>